<evidence type="ECO:0000313" key="2">
    <source>
        <dbReference type="Proteomes" id="UP000265618"/>
    </source>
</evidence>
<reference evidence="1 2" key="1">
    <citation type="journal article" date="2018" name="PLoS ONE">
        <title>The draft genome of Kipferlia bialata reveals reductive genome evolution in fornicate parasites.</title>
        <authorList>
            <person name="Tanifuji G."/>
            <person name="Takabayashi S."/>
            <person name="Kume K."/>
            <person name="Takagi M."/>
            <person name="Nakayama T."/>
            <person name="Kamikawa R."/>
            <person name="Inagaki Y."/>
            <person name="Hashimoto T."/>
        </authorList>
    </citation>
    <scope>NUCLEOTIDE SEQUENCE [LARGE SCALE GENOMIC DNA]</scope>
    <source>
        <strain evidence="1">NY0173</strain>
    </source>
</reference>
<dbReference type="AlphaFoldDB" id="A0A9K3GLW4"/>
<proteinExistence type="predicted"/>
<protein>
    <submittedName>
        <fullName evidence="1">Uncharacterized protein</fullName>
    </submittedName>
</protein>
<dbReference type="EMBL" id="BDIP01002928">
    <property type="protein sequence ID" value="GIQ87030.1"/>
    <property type="molecule type" value="Genomic_DNA"/>
</dbReference>
<keyword evidence="2" id="KW-1185">Reference proteome</keyword>
<evidence type="ECO:0000313" key="1">
    <source>
        <dbReference type="EMBL" id="GIQ87030.1"/>
    </source>
</evidence>
<name>A0A9K3GLW4_9EUKA</name>
<organism evidence="1 2">
    <name type="scientific">Kipferlia bialata</name>
    <dbReference type="NCBI Taxonomy" id="797122"/>
    <lineage>
        <taxon>Eukaryota</taxon>
        <taxon>Metamonada</taxon>
        <taxon>Carpediemonas-like organisms</taxon>
        <taxon>Kipferlia</taxon>
    </lineage>
</organism>
<comment type="caution">
    <text evidence="1">The sequence shown here is derived from an EMBL/GenBank/DDBJ whole genome shotgun (WGS) entry which is preliminary data.</text>
</comment>
<dbReference type="Proteomes" id="UP000265618">
    <property type="component" value="Unassembled WGS sequence"/>
</dbReference>
<gene>
    <name evidence="1" type="ORF">KIPB_008990</name>
</gene>
<dbReference type="Gene3D" id="2.120.10.80">
    <property type="entry name" value="Kelch-type beta propeller"/>
    <property type="match status" value="1"/>
</dbReference>
<accession>A0A9K3GLW4</accession>
<sequence>MSAAPCLRCHHHSLLLSSVYLEDDSAVTGVSNAALAAMTQAEFRDILTASLTKAKGTIGTHSWTGAMLKQFHLAREHSVPPMHLKSKGALIQYTMDWLDSLTPEGFDAELACITANTTIPDVPVGDLPPSLWLKGDGATRHYESVFALVTCLSITTGREWKVGTDKAKGTVVSYLNDLSCTLKIQVEDGKVSLVPVRPTGRCTHTDDPLLTPPHTVISQSPVHILARYPGKALPPLVQTCQIGEREIAAFSKAHPRILHTARLTGQGVEVSNVPAPPGIVRQCPMDMCRVGGRLYVFGTFFDSPSDIHRGPTLMSKAPTTHPRLFYMLLDTRVWTEVESTEGFPKKLWGRIDLQAPIQPRVVLFSLQEDLYVMMHSPVVYTGSYVEREATTTLHRYSPEADMWSSVPMPTGTLSLMSDVSVAVVGQQAHLLGSSLFDSNMSHSVYNPRAEVDDLKWSDTPSLPGSYCDFLQTVSWGRILAAPTARCYPLRREQEEARRAELDREMREIVANNPGIQAVDQQYFMDAVLQWGVQPHLTVRHHAAPILEYDPVTDVWVHWSTLDPGYSLCSLGVETVLHYPMGGSETEATIIFY</sequence>
<dbReference type="InterPro" id="IPR015915">
    <property type="entry name" value="Kelch-typ_b-propeller"/>
</dbReference>